<dbReference type="Gene3D" id="3.30.200.20">
    <property type="entry name" value="Phosphorylase Kinase, domain 1"/>
    <property type="match status" value="1"/>
</dbReference>
<organism evidence="2 3">
    <name type="scientific">Tractidigestivibacter scatoligenes</name>
    <name type="common">Olsenella scatoligenes</name>
    <dbReference type="NCBI Taxonomy" id="1299998"/>
    <lineage>
        <taxon>Bacteria</taxon>
        <taxon>Bacillati</taxon>
        <taxon>Actinomycetota</taxon>
        <taxon>Coriobacteriia</taxon>
        <taxon>Coriobacteriales</taxon>
        <taxon>Atopobiaceae</taxon>
        <taxon>Tractidigestivibacter</taxon>
    </lineage>
</organism>
<feature type="domain" description="Aminoglycoside phosphotransferase" evidence="1">
    <location>
        <begin position="35"/>
        <end position="243"/>
    </location>
</feature>
<dbReference type="AlphaFoldDB" id="A0A100YWZ2"/>
<dbReference type="CDD" id="cd05151">
    <property type="entry name" value="ChoK-like"/>
    <property type="match status" value="1"/>
</dbReference>
<dbReference type="GO" id="GO:0006646">
    <property type="term" value="P:phosphatidylethanolamine biosynthetic process"/>
    <property type="evidence" value="ECO:0007669"/>
    <property type="project" value="TreeGrafter"/>
</dbReference>
<sequence>MPQATIAANVQSIDPETLCNICSTLGCAPQDVTEFSPIDEGLTNDSFRFVAAGKPYVYRRPGAGTEKIISREGEAFAQGIAAKLGLDRTFIYENPHQGWKISHFVEGCKPFDYHNTAHVARAMEMARELHSSGVTSKWSFDIFENTAGILKLLNNDEKARYNDFERIRTRIEDLEGRVRATSGAPVLCHNDFYDPNFLVRGSDISLIDWEYAGMSDYASDLGTFICCSDYSYEEAIAVLSKYFQREPTSEELFHCISYVAFAAWYWFVWALYKDQCGDPVGDWQDLWHRYASEYGRRAVQLVHEI</sequence>
<evidence type="ECO:0000259" key="1">
    <source>
        <dbReference type="Pfam" id="PF01636"/>
    </source>
</evidence>
<reference evidence="2 3" key="1">
    <citation type="submission" date="2015-12" db="EMBL/GenBank/DDBJ databases">
        <title>Draft Genome Sequence of Olsenella scatoligenes SK9K4T; a Producer of 3-Methylindole- (skatole) and 4-Methylphenol- (p-cresol) Isolated from Pig Feces.</title>
        <authorList>
            <person name="Li X."/>
            <person name="Borg B."/>
            <person name="Canibe N."/>
        </authorList>
    </citation>
    <scope>NUCLEOTIDE SEQUENCE [LARGE SCALE GENOMIC DNA]</scope>
    <source>
        <strain evidence="2 3">SK9K4</strain>
    </source>
</reference>
<dbReference type="STRING" id="1299998.AUL39_02515"/>
<dbReference type="Gene3D" id="3.90.1200.10">
    <property type="match status" value="1"/>
</dbReference>
<dbReference type="Pfam" id="PF01636">
    <property type="entry name" value="APH"/>
    <property type="match status" value="1"/>
</dbReference>
<evidence type="ECO:0000313" key="2">
    <source>
        <dbReference type="EMBL" id="KUH59223.1"/>
    </source>
</evidence>
<dbReference type="Proteomes" id="UP000054078">
    <property type="component" value="Unassembled WGS sequence"/>
</dbReference>
<dbReference type="InterPro" id="IPR011009">
    <property type="entry name" value="Kinase-like_dom_sf"/>
</dbReference>
<dbReference type="PANTHER" id="PTHR22603">
    <property type="entry name" value="CHOLINE/ETHANOALAMINE KINASE"/>
    <property type="match status" value="1"/>
</dbReference>
<dbReference type="GO" id="GO:0005737">
    <property type="term" value="C:cytoplasm"/>
    <property type="evidence" value="ECO:0007669"/>
    <property type="project" value="TreeGrafter"/>
</dbReference>
<dbReference type="PANTHER" id="PTHR22603:SF66">
    <property type="entry name" value="ETHANOLAMINE KINASE"/>
    <property type="match status" value="1"/>
</dbReference>
<keyword evidence="3" id="KW-1185">Reference proteome</keyword>
<protein>
    <recommendedName>
        <fullName evidence="1">Aminoglycoside phosphotransferase domain-containing protein</fullName>
    </recommendedName>
</protein>
<dbReference type="SUPFAM" id="SSF56112">
    <property type="entry name" value="Protein kinase-like (PK-like)"/>
    <property type="match status" value="1"/>
</dbReference>
<accession>A0A100YWZ2</accession>
<dbReference type="EMBL" id="LOJF01000001">
    <property type="protein sequence ID" value="KUH59223.1"/>
    <property type="molecule type" value="Genomic_DNA"/>
</dbReference>
<dbReference type="OrthoDB" id="179763at2"/>
<gene>
    <name evidence="2" type="ORF">AUL39_02515</name>
</gene>
<evidence type="ECO:0000313" key="3">
    <source>
        <dbReference type="Proteomes" id="UP000054078"/>
    </source>
</evidence>
<proteinExistence type="predicted"/>
<dbReference type="GO" id="GO:0004305">
    <property type="term" value="F:ethanolamine kinase activity"/>
    <property type="evidence" value="ECO:0007669"/>
    <property type="project" value="TreeGrafter"/>
</dbReference>
<dbReference type="InterPro" id="IPR002575">
    <property type="entry name" value="Aminoglycoside_PTrfase"/>
</dbReference>
<comment type="caution">
    <text evidence="2">The sequence shown here is derived from an EMBL/GenBank/DDBJ whole genome shotgun (WGS) entry which is preliminary data.</text>
</comment>
<dbReference type="RefSeq" id="WP_059053281.1">
    <property type="nucleotide sequence ID" value="NZ_LOJF01000001.1"/>
</dbReference>
<name>A0A100YWZ2_TRASO</name>